<organism evidence="2 3">
    <name type="scientific">Chondromyces apiculatus DSM 436</name>
    <dbReference type="NCBI Taxonomy" id="1192034"/>
    <lineage>
        <taxon>Bacteria</taxon>
        <taxon>Pseudomonadati</taxon>
        <taxon>Myxococcota</taxon>
        <taxon>Polyangia</taxon>
        <taxon>Polyangiales</taxon>
        <taxon>Polyangiaceae</taxon>
        <taxon>Chondromyces</taxon>
    </lineage>
</organism>
<comment type="caution">
    <text evidence="2">The sequence shown here is derived from an EMBL/GenBank/DDBJ whole genome shotgun (WGS) entry which is preliminary data.</text>
</comment>
<sequence>MAVTPIEAAGLRETPAAGGENAMSRMMEEPRLVGTHSISFEPPSLAVVRLRGPMSEADIRGLREVMNGGAKGHTHRLFLLDLSEAGQPSPEARRYMVHGPLKTPYRGMALFHGSFHTRTMAKLMMAGLSVLARLRDNPVALFGSEAEARAWLLERHRKITREARVEAQSA</sequence>
<dbReference type="RefSeq" id="WP_156041594.1">
    <property type="nucleotide sequence ID" value="NZ_ASRX01000107.1"/>
</dbReference>
<gene>
    <name evidence="2" type="ORF">CAP_0508</name>
</gene>
<dbReference type="Proteomes" id="UP000019678">
    <property type="component" value="Unassembled WGS sequence"/>
</dbReference>
<evidence type="ECO:0000313" key="2">
    <source>
        <dbReference type="EMBL" id="EYF00526.1"/>
    </source>
</evidence>
<protein>
    <recommendedName>
        <fullName evidence="4">STAS/SEC14 domain-containing protein</fullName>
    </recommendedName>
</protein>
<evidence type="ECO:0008006" key="4">
    <source>
        <dbReference type="Google" id="ProtNLM"/>
    </source>
</evidence>
<dbReference type="AlphaFoldDB" id="A0A017SW62"/>
<evidence type="ECO:0000256" key="1">
    <source>
        <dbReference type="SAM" id="MobiDB-lite"/>
    </source>
</evidence>
<evidence type="ECO:0000313" key="3">
    <source>
        <dbReference type="Proteomes" id="UP000019678"/>
    </source>
</evidence>
<name>A0A017SW62_9BACT</name>
<accession>A0A017SW62</accession>
<dbReference type="EMBL" id="ASRX01000107">
    <property type="protein sequence ID" value="EYF00526.1"/>
    <property type="molecule type" value="Genomic_DNA"/>
</dbReference>
<keyword evidence="3" id="KW-1185">Reference proteome</keyword>
<proteinExistence type="predicted"/>
<reference evidence="2 3" key="1">
    <citation type="submission" date="2013-05" db="EMBL/GenBank/DDBJ databases">
        <title>Genome assembly of Chondromyces apiculatus DSM 436.</title>
        <authorList>
            <person name="Sharma G."/>
            <person name="Khatri I."/>
            <person name="Kaur C."/>
            <person name="Mayilraj S."/>
            <person name="Subramanian S."/>
        </authorList>
    </citation>
    <scope>NUCLEOTIDE SEQUENCE [LARGE SCALE GENOMIC DNA]</scope>
    <source>
        <strain evidence="2 3">DSM 436</strain>
    </source>
</reference>
<dbReference type="OrthoDB" id="5512422at2"/>
<feature type="region of interest" description="Disordered" evidence="1">
    <location>
        <begin position="1"/>
        <end position="21"/>
    </location>
</feature>